<dbReference type="EMBL" id="NVQC01000017">
    <property type="protein sequence ID" value="PTL36109.1"/>
    <property type="molecule type" value="Genomic_DNA"/>
</dbReference>
<feature type="transmembrane region" description="Helical" evidence="9">
    <location>
        <begin position="6"/>
        <end position="25"/>
    </location>
</feature>
<evidence type="ECO:0000256" key="4">
    <source>
        <dbReference type="ARBA" id="ARBA00022692"/>
    </source>
</evidence>
<keyword evidence="4 9" id="KW-0812">Transmembrane</keyword>
<keyword evidence="7 9" id="KW-0811">Translocation</keyword>
<evidence type="ECO:0000256" key="7">
    <source>
        <dbReference type="ARBA" id="ARBA00023010"/>
    </source>
</evidence>
<evidence type="ECO:0000313" key="10">
    <source>
        <dbReference type="EMBL" id="PTL36109.1"/>
    </source>
</evidence>
<evidence type="ECO:0000256" key="2">
    <source>
        <dbReference type="ARBA" id="ARBA00022448"/>
    </source>
</evidence>
<comment type="caution">
    <text evidence="10">The sequence shown here is derived from an EMBL/GenBank/DDBJ whole genome shotgun (WGS) entry which is preliminary data.</text>
</comment>
<keyword evidence="11" id="KW-1185">Reference proteome</keyword>
<reference evidence="10 11" key="1">
    <citation type="submission" date="2017-09" db="EMBL/GenBank/DDBJ databases">
        <title>Bloom of a denitrifying methanotroph, Candidatus Methylomirabilis limnetica, in a deep stratified lake.</title>
        <authorList>
            <person name="Graf J.S."/>
            <person name="Marchant H.K."/>
            <person name="Tienken D."/>
            <person name="Hach P.F."/>
            <person name="Brand A."/>
            <person name="Schubert C.J."/>
            <person name="Kuypers M.M."/>
            <person name="Milucka J."/>
        </authorList>
    </citation>
    <scope>NUCLEOTIDE SEQUENCE [LARGE SCALE GENOMIC DNA]</scope>
    <source>
        <strain evidence="10 11">Zug</strain>
    </source>
</reference>
<dbReference type="HAMAP" id="MF_00236">
    <property type="entry name" value="TatA_E"/>
    <property type="match status" value="1"/>
</dbReference>
<keyword evidence="8 9" id="KW-0472">Membrane</keyword>
<reference evidence="11" key="2">
    <citation type="journal article" date="2018" name="Environ. Microbiol.">
        <title>Bloom of a denitrifying methanotroph, 'Candidatus Methylomirabilis limnetica', in a deep stratified lake.</title>
        <authorList>
            <person name="Graf J.S."/>
            <person name="Mayr M.J."/>
            <person name="Marchant H.K."/>
            <person name="Tienken D."/>
            <person name="Hach P.F."/>
            <person name="Brand A."/>
            <person name="Schubert C.J."/>
            <person name="Kuypers M.M."/>
            <person name="Milucka J."/>
        </authorList>
    </citation>
    <scope>NUCLEOTIDE SEQUENCE [LARGE SCALE GENOMIC DNA]</scope>
    <source>
        <strain evidence="11">Zug</strain>
    </source>
</reference>
<dbReference type="GO" id="GO:0043953">
    <property type="term" value="P:protein transport by the Tat complex"/>
    <property type="evidence" value="ECO:0007669"/>
    <property type="project" value="UniProtKB-UniRule"/>
</dbReference>
<dbReference type="NCBIfam" id="TIGR01411">
    <property type="entry name" value="tatAE"/>
    <property type="match status" value="1"/>
</dbReference>
<proteinExistence type="inferred from homology"/>
<keyword evidence="3 9" id="KW-1003">Cell membrane</keyword>
<keyword evidence="6 9" id="KW-1133">Transmembrane helix</keyword>
<dbReference type="Gene3D" id="1.20.5.3310">
    <property type="match status" value="1"/>
</dbReference>
<dbReference type="AlphaFoldDB" id="A0A2T4TYD7"/>
<evidence type="ECO:0000256" key="1">
    <source>
        <dbReference type="ARBA" id="ARBA00004162"/>
    </source>
</evidence>
<dbReference type="Proteomes" id="UP000241436">
    <property type="component" value="Unassembled WGS sequence"/>
</dbReference>
<dbReference type="GO" id="GO:0008320">
    <property type="term" value="F:protein transmembrane transporter activity"/>
    <property type="evidence" value="ECO:0007669"/>
    <property type="project" value="UniProtKB-UniRule"/>
</dbReference>
<organism evidence="10 11">
    <name type="scientific">Candidatus Methylomirabilis limnetica</name>
    <dbReference type="NCBI Taxonomy" id="2033718"/>
    <lineage>
        <taxon>Bacteria</taxon>
        <taxon>Candidatus Methylomirabilota</taxon>
        <taxon>Candidatus Methylomirabilia</taxon>
        <taxon>Candidatus Methylomirabilales</taxon>
        <taxon>Candidatus Methylomirabilaceae</taxon>
        <taxon>Candidatus Methylomirabilis</taxon>
    </lineage>
</organism>
<comment type="function">
    <text evidence="9">Part of the twin-arginine translocation (Tat) system that transports large folded proteins containing a characteristic twin-arginine motif in their signal peptide across membranes. TatA could form the protein-conducting channel of the Tat system.</text>
</comment>
<dbReference type="PANTHER" id="PTHR42982">
    <property type="entry name" value="SEC-INDEPENDENT PROTEIN TRANSLOCASE PROTEIN TATA"/>
    <property type="match status" value="1"/>
</dbReference>
<dbReference type="InterPro" id="IPR003369">
    <property type="entry name" value="TatA/B/E"/>
</dbReference>
<evidence type="ECO:0000256" key="5">
    <source>
        <dbReference type="ARBA" id="ARBA00022927"/>
    </source>
</evidence>
<evidence type="ECO:0000256" key="8">
    <source>
        <dbReference type="ARBA" id="ARBA00023136"/>
    </source>
</evidence>
<evidence type="ECO:0000256" key="6">
    <source>
        <dbReference type="ARBA" id="ARBA00022989"/>
    </source>
</evidence>
<comment type="subunit">
    <text evidence="9">Forms a complex with TatC.</text>
</comment>
<accession>A0A2T4TYD7</accession>
<evidence type="ECO:0000313" key="11">
    <source>
        <dbReference type="Proteomes" id="UP000241436"/>
    </source>
</evidence>
<evidence type="ECO:0000256" key="9">
    <source>
        <dbReference type="HAMAP-Rule" id="MF_00236"/>
    </source>
</evidence>
<name>A0A2T4TYD7_9BACT</name>
<dbReference type="GO" id="GO:0033281">
    <property type="term" value="C:TAT protein transport complex"/>
    <property type="evidence" value="ECO:0007669"/>
    <property type="project" value="UniProtKB-UniRule"/>
</dbReference>
<protein>
    <recommendedName>
        <fullName evidence="9">Sec-independent protein translocase protein TatA</fullName>
    </recommendedName>
</protein>
<dbReference type="PANTHER" id="PTHR42982:SF1">
    <property type="entry name" value="SEC-INDEPENDENT PROTEIN TRANSLOCASE PROTEIN TATA"/>
    <property type="match status" value="1"/>
</dbReference>
<gene>
    <name evidence="9" type="primary">tatA</name>
    <name evidence="10" type="ORF">CLG94_05435</name>
</gene>
<comment type="subcellular location">
    <subcellularLocation>
        <location evidence="1 9">Cell membrane</location>
        <topology evidence="1 9">Single-pass membrane protein</topology>
    </subcellularLocation>
</comment>
<evidence type="ECO:0000256" key="3">
    <source>
        <dbReference type="ARBA" id="ARBA00022475"/>
    </source>
</evidence>
<sequence>MFGLGIQELLIILVIVMLLFGATRLPELGSGLGKAIRGFKESLTGKDVIDVTPKKEKDEEKRSGEGKA</sequence>
<keyword evidence="2 9" id="KW-0813">Transport</keyword>
<dbReference type="RefSeq" id="WP_107561857.1">
    <property type="nucleotide sequence ID" value="NZ_NVQC01000017.1"/>
</dbReference>
<comment type="similarity">
    <text evidence="9">Belongs to the TatA/E family.</text>
</comment>
<keyword evidence="5 9" id="KW-0653">Protein transport</keyword>
<dbReference type="PRINTS" id="PR01506">
    <property type="entry name" value="TATBPROTEIN"/>
</dbReference>
<dbReference type="OrthoDB" id="9813726at2"/>
<dbReference type="Pfam" id="PF02416">
    <property type="entry name" value="TatA_B_E"/>
    <property type="match status" value="1"/>
</dbReference>
<dbReference type="InterPro" id="IPR006312">
    <property type="entry name" value="TatA/E"/>
</dbReference>